<name>A0A8J7AP46_9CYAN</name>
<evidence type="ECO:0000313" key="4">
    <source>
        <dbReference type="EMBL" id="MBE9078705.1"/>
    </source>
</evidence>
<gene>
    <name evidence="4" type="ORF">IQ241_15615</name>
</gene>
<protein>
    <submittedName>
        <fullName evidence="4">DUF1311 domain-containing protein</fullName>
    </submittedName>
</protein>
<dbReference type="Pfam" id="PF07007">
    <property type="entry name" value="LprI"/>
    <property type="match status" value="2"/>
</dbReference>
<feature type="compositionally biased region" description="Acidic residues" evidence="1">
    <location>
        <begin position="63"/>
        <end position="84"/>
    </location>
</feature>
<evidence type="ECO:0000259" key="3">
    <source>
        <dbReference type="Pfam" id="PF07007"/>
    </source>
</evidence>
<proteinExistence type="predicted"/>
<evidence type="ECO:0000313" key="5">
    <source>
        <dbReference type="Proteomes" id="UP000636505"/>
    </source>
</evidence>
<feature type="signal peptide" evidence="2">
    <location>
        <begin position="1"/>
        <end position="23"/>
    </location>
</feature>
<organism evidence="4 5">
    <name type="scientific">Vasconcelosia minhoensis LEGE 07310</name>
    <dbReference type="NCBI Taxonomy" id="915328"/>
    <lineage>
        <taxon>Bacteria</taxon>
        <taxon>Bacillati</taxon>
        <taxon>Cyanobacteriota</taxon>
        <taxon>Cyanophyceae</taxon>
        <taxon>Nodosilineales</taxon>
        <taxon>Cymatolegaceae</taxon>
        <taxon>Vasconcelosia</taxon>
        <taxon>Vasconcelosia minhoensis</taxon>
    </lineage>
</organism>
<dbReference type="Gene3D" id="1.20.1270.180">
    <property type="match status" value="2"/>
</dbReference>
<feature type="domain" description="Lysozyme inhibitor LprI-like N-terminal" evidence="3">
    <location>
        <begin position="126"/>
        <end position="214"/>
    </location>
</feature>
<feature type="chain" id="PRO_5035233751" evidence="2">
    <location>
        <begin position="24"/>
        <end position="302"/>
    </location>
</feature>
<dbReference type="AlphaFoldDB" id="A0A8J7AP46"/>
<keyword evidence="5" id="KW-1185">Reference proteome</keyword>
<reference evidence="4" key="1">
    <citation type="submission" date="2020-10" db="EMBL/GenBank/DDBJ databases">
        <authorList>
            <person name="Castelo-Branco R."/>
            <person name="Eusebio N."/>
            <person name="Adriana R."/>
            <person name="Vieira A."/>
            <person name="Brugerolle De Fraissinette N."/>
            <person name="Rezende De Castro R."/>
            <person name="Schneider M.P."/>
            <person name="Vasconcelos V."/>
            <person name="Leao P.N."/>
        </authorList>
    </citation>
    <scope>NUCLEOTIDE SEQUENCE</scope>
    <source>
        <strain evidence="4">LEGE 07310</strain>
    </source>
</reference>
<keyword evidence="2" id="KW-0732">Signal</keyword>
<comment type="caution">
    <text evidence="4">The sequence shown here is derived from an EMBL/GenBank/DDBJ whole genome shotgun (WGS) entry which is preliminary data.</text>
</comment>
<evidence type="ECO:0000256" key="2">
    <source>
        <dbReference type="SAM" id="SignalP"/>
    </source>
</evidence>
<evidence type="ECO:0000256" key="1">
    <source>
        <dbReference type="SAM" id="MobiDB-lite"/>
    </source>
</evidence>
<accession>A0A8J7AP46</accession>
<sequence>MMTKQRRTSILSVLMATLVLGLAVGCSQDTGDRVISSTPDQPGDASEEADGEALGSSAGEVEASAETDETTETDEAAETVEESAAESAPPIAPHLGDKPMTQPDLAIGSSQAASVPATAPPRQTCEAQTQAAMNACAEANYDKADDYLNQVHQGLKSNLTQAAQVQLAEAERAWVSFRDQSCEFERSQFENGSIAPLVYYSCLEALTDQRTAELKQTELPELAYAQADQQLNQVYRNLKDRLGPAAQDGLTESQLAWIAYRDANCVFEDLHAKALISETQCLARMTETRTDQLQAALEQRQL</sequence>
<feature type="region of interest" description="Disordered" evidence="1">
    <location>
        <begin position="29"/>
        <end position="122"/>
    </location>
</feature>
<feature type="domain" description="Lysozyme inhibitor LprI-like N-terminal" evidence="3">
    <location>
        <begin position="222"/>
        <end position="293"/>
    </location>
</feature>
<dbReference type="RefSeq" id="WP_228021758.1">
    <property type="nucleotide sequence ID" value="NZ_JADEXG010000038.1"/>
</dbReference>
<dbReference type="Proteomes" id="UP000636505">
    <property type="component" value="Unassembled WGS sequence"/>
</dbReference>
<dbReference type="PANTHER" id="PTHR39176">
    <property type="entry name" value="PERIPLASMIC PROTEIN-RELATED"/>
    <property type="match status" value="1"/>
</dbReference>
<dbReference type="PROSITE" id="PS51257">
    <property type="entry name" value="PROKAR_LIPOPROTEIN"/>
    <property type="match status" value="1"/>
</dbReference>
<dbReference type="InterPro" id="IPR009739">
    <property type="entry name" value="LprI-like_N"/>
</dbReference>
<dbReference type="PANTHER" id="PTHR39176:SF1">
    <property type="entry name" value="PERIPLASMIC PROTEIN"/>
    <property type="match status" value="1"/>
</dbReference>
<dbReference type="EMBL" id="JADEXG010000038">
    <property type="protein sequence ID" value="MBE9078705.1"/>
    <property type="molecule type" value="Genomic_DNA"/>
</dbReference>